<dbReference type="Proteomes" id="UP000183529">
    <property type="component" value="Unassembled WGS sequence"/>
</dbReference>
<organism evidence="3 4">
    <name type="scientific">Paraburkholderia tropica</name>
    <dbReference type="NCBI Taxonomy" id="92647"/>
    <lineage>
        <taxon>Bacteria</taxon>
        <taxon>Pseudomonadati</taxon>
        <taxon>Pseudomonadota</taxon>
        <taxon>Betaproteobacteria</taxon>
        <taxon>Burkholderiales</taxon>
        <taxon>Burkholderiaceae</taxon>
        <taxon>Paraburkholderia</taxon>
    </lineage>
</organism>
<proteinExistence type="predicted"/>
<keyword evidence="1" id="KW-0732">Signal</keyword>
<protein>
    <submittedName>
        <fullName evidence="3">Uncharacterized conserved protein YecT, DUF1311 family</fullName>
    </submittedName>
</protein>
<comment type="caution">
    <text evidence="3">The sequence shown here is derived from an EMBL/GenBank/DDBJ whole genome shotgun (WGS) entry which is preliminary data.</text>
</comment>
<gene>
    <name evidence="3" type="ORF">SAMN05216550_12230</name>
</gene>
<feature type="domain" description="Lysozyme inhibitor LprI-like N-terminal" evidence="2">
    <location>
        <begin position="65"/>
        <end position="160"/>
    </location>
</feature>
<dbReference type="Gene3D" id="1.20.1270.180">
    <property type="match status" value="1"/>
</dbReference>
<feature type="chain" id="PRO_5042992784" evidence="1">
    <location>
        <begin position="27"/>
        <end position="167"/>
    </location>
</feature>
<sequence length="167" mass="18928">MRLTKFLPVCVFGISTYMVVAPIADAATVYGASFDYRKAEPAIEQYPGMTPDQIKAHCKNENLGGMEMATCAQFSFEAANATLAKAVEENEKEIAKNDMEIRKNHNPVALPYFKRAQINWQNYRDNQCYANVYEIGEASIRFIDFYACMEKITNSRIDELSTPDARQ</sequence>
<accession>A0AAQ1GML7</accession>
<dbReference type="EMBL" id="FNZM01000022">
    <property type="protein sequence ID" value="SEK12475.1"/>
    <property type="molecule type" value="Genomic_DNA"/>
</dbReference>
<evidence type="ECO:0000256" key="1">
    <source>
        <dbReference type="SAM" id="SignalP"/>
    </source>
</evidence>
<dbReference type="RefSeq" id="WP_080180873.1">
    <property type="nucleotide sequence ID" value="NZ_CADFGN010000001.1"/>
</dbReference>
<dbReference type="GeneID" id="61306419"/>
<feature type="signal peptide" evidence="1">
    <location>
        <begin position="1"/>
        <end position="26"/>
    </location>
</feature>
<evidence type="ECO:0000313" key="4">
    <source>
        <dbReference type="Proteomes" id="UP000183529"/>
    </source>
</evidence>
<dbReference type="Pfam" id="PF07007">
    <property type="entry name" value="LprI"/>
    <property type="match status" value="1"/>
</dbReference>
<dbReference type="InterPro" id="IPR009739">
    <property type="entry name" value="LprI-like_N"/>
</dbReference>
<evidence type="ECO:0000313" key="3">
    <source>
        <dbReference type="EMBL" id="SEK12475.1"/>
    </source>
</evidence>
<evidence type="ECO:0000259" key="2">
    <source>
        <dbReference type="Pfam" id="PF07007"/>
    </source>
</evidence>
<reference evidence="3 4" key="1">
    <citation type="submission" date="2016-10" db="EMBL/GenBank/DDBJ databases">
        <authorList>
            <person name="Varghese N."/>
            <person name="Submissions S."/>
        </authorList>
    </citation>
    <scope>NUCLEOTIDE SEQUENCE [LARGE SCALE GENOMIC DNA]</scope>
    <source>
        <strain evidence="3 4">LMG 22274</strain>
    </source>
</reference>
<dbReference type="AlphaFoldDB" id="A0AAQ1GML7"/>
<name>A0AAQ1GML7_9BURK</name>